<dbReference type="PANTHER" id="PTHR37694">
    <property type="entry name" value="SLR8022 PROTEIN"/>
    <property type="match status" value="1"/>
</dbReference>
<comment type="caution">
    <text evidence="2">The sequence shown here is derived from an EMBL/GenBank/DDBJ whole genome shotgun (WGS) entry which is preliminary data.</text>
</comment>
<dbReference type="Pfam" id="PF07883">
    <property type="entry name" value="Cupin_2"/>
    <property type="match status" value="1"/>
</dbReference>
<dbReference type="PANTHER" id="PTHR37694:SF1">
    <property type="entry name" value="SLR8022 PROTEIN"/>
    <property type="match status" value="1"/>
</dbReference>
<sequence length="110" mass="12488">MKKKDIESLSKKVIKLKDLVDYQKGTIVSRTLLDRDSGSLTLFAIDKNQNISEHTAPYDALAIILDGEAEITISNKKHKLKQGETIIMPKNEPHSLKGTKKFKMFLIMME</sequence>
<dbReference type="CDD" id="cd02230">
    <property type="entry name" value="cupin_HP0902-like"/>
    <property type="match status" value="1"/>
</dbReference>
<evidence type="ECO:0000259" key="1">
    <source>
        <dbReference type="Pfam" id="PF07883"/>
    </source>
</evidence>
<feature type="domain" description="Cupin type-2" evidence="1">
    <location>
        <begin position="43"/>
        <end position="105"/>
    </location>
</feature>
<reference evidence="2 3" key="1">
    <citation type="submission" date="2016-12" db="EMBL/GenBank/DDBJ databases">
        <title>Discovery of methanogenic haloarchaea.</title>
        <authorList>
            <person name="Sorokin D.Y."/>
            <person name="Makarova K.S."/>
            <person name="Abbas B."/>
            <person name="Ferrer M."/>
            <person name="Golyshin P.N."/>
        </authorList>
    </citation>
    <scope>NUCLEOTIDE SEQUENCE [LARGE SCALE GENOMIC DNA]</scope>
    <source>
        <strain evidence="2">AMET1</strain>
    </source>
</reference>
<dbReference type="Gene3D" id="2.60.120.10">
    <property type="entry name" value="Jelly Rolls"/>
    <property type="match status" value="1"/>
</dbReference>
<gene>
    <name evidence="2" type="ORF">AMET1_1542</name>
</gene>
<dbReference type="EMBL" id="MRZU01000006">
    <property type="protein sequence ID" value="OUJ18049.1"/>
    <property type="molecule type" value="Genomic_DNA"/>
</dbReference>
<accession>A0A1Y3G9H0</accession>
<name>A0A1Y3G9H0_9EURY</name>
<keyword evidence="3" id="KW-1185">Reference proteome</keyword>
<evidence type="ECO:0000313" key="3">
    <source>
        <dbReference type="Proteomes" id="UP000195137"/>
    </source>
</evidence>
<dbReference type="InterPro" id="IPR013096">
    <property type="entry name" value="Cupin_2"/>
</dbReference>
<evidence type="ECO:0000313" key="2">
    <source>
        <dbReference type="EMBL" id="OUJ18049.1"/>
    </source>
</evidence>
<dbReference type="RefSeq" id="WP_086637903.1">
    <property type="nucleotide sequence ID" value="NZ_MRZU01000006.1"/>
</dbReference>
<organism evidence="2 3">
    <name type="scientific">Methanonatronarchaeum thermophilum</name>
    <dbReference type="NCBI Taxonomy" id="1927129"/>
    <lineage>
        <taxon>Archaea</taxon>
        <taxon>Methanobacteriati</taxon>
        <taxon>Methanobacteriota</taxon>
        <taxon>Methanonatronarchaeia</taxon>
        <taxon>Methanonatronarchaeales</taxon>
        <taxon>Methanonatronarchaeaceae</taxon>
        <taxon>Methanonatronarchaeum</taxon>
    </lineage>
</organism>
<dbReference type="SUPFAM" id="SSF51182">
    <property type="entry name" value="RmlC-like cupins"/>
    <property type="match status" value="1"/>
</dbReference>
<dbReference type="InterPro" id="IPR011051">
    <property type="entry name" value="RmlC_Cupin_sf"/>
</dbReference>
<dbReference type="InterPro" id="IPR014710">
    <property type="entry name" value="RmlC-like_jellyroll"/>
</dbReference>
<proteinExistence type="predicted"/>
<dbReference type="OrthoDB" id="41394at2157"/>
<dbReference type="Proteomes" id="UP000195137">
    <property type="component" value="Unassembled WGS sequence"/>
</dbReference>
<dbReference type="AlphaFoldDB" id="A0A1Y3G9H0"/>
<protein>
    <submittedName>
        <fullName evidence="2">Cupin domain containing protein</fullName>
    </submittedName>
</protein>